<evidence type="ECO:0008006" key="4">
    <source>
        <dbReference type="Google" id="ProtNLM"/>
    </source>
</evidence>
<feature type="region of interest" description="Disordered" evidence="1">
    <location>
        <begin position="129"/>
        <end position="163"/>
    </location>
</feature>
<evidence type="ECO:0000256" key="1">
    <source>
        <dbReference type="SAM" id="MobiDB-lite"/>
    </source>
</evidence>
<gene>
    <name evidence="2" type="ORF">VQ03_07530</name>
</gene>
<accession>A0A0J6T8A6</accession>
<evidence type="ECO:0000313" key="2">
    <source>
        <dbReference type="EMBL" id="KMO43625.1"/>
    </source>
</evidence>
<dbReference type="OrthoDB" id="7677847at2"/>
<dbReference type="AlphaFoldDB" id="A0A0J6T8A6"/>
<name>A0A0J6T8A6_9HYPH</name>
<comment type="caution">
    <text evidence="2">The sequence shown here is derived from an EMBL/GenBank/DDBJ whole genome shotgun (WGS) entry which is preliminary data.</text>
</comment>
<organism evidence="2 3">
    <name type="scientific">Methylobacterium tarhaniae</name>
    <dbReference type="NCBI Taxonomy" id="1187852"/>
    <lineage>
        <taxon>Bacteria</taxon>
        <taxon>Pseudomonadati</taxon>
        <taxon>Pseudomonadota</taxon>
        <taxon>Alphaproteobacteria</taxon>
        <taxon>Hyphomicrobiales</taxon>
        <taxon>Methylobacteriaceae</taxon>
        <taxon>Methylobacterium</taxon>
    </lineage>
</organism>
<reference evidence="2 3" key="1">
    <citation type="submission" date="2015-03" db="EMBL/GenBank/DDBJ databases">
        <title>Genome sequencing of Methylobacterium tarhaniae DSM 25844.</title>
        <authorList>
            <person name="Chaudhry V."/>
            <person name="Patil P.B."/>
        </authorList>
    </citation>
    <scope>NUCLEOTIDE SEQUENCE [LARGE SCALE GENOMIC DNA]</scope>
    <source>
        <strain evidence="2 3">DSM 25844</strain>
    </source>
</reference>
<dbReference type="RefSeq" id="WP_048450258.1">
    <property type="nucleotide sequence ID" value="NZ_JBNNPJ010000005.1"/>
</dbReference>
<proteinExistence type="predicted"/>
<dbReference type="PATRIC" id="fig|1187852.3.peg.4997"/>
<dbReference type="Proteomes" id="UP000036449">
    <property type="component" value="Unassembled WGS sequence"/>
</dbReference>
<dbReference type="EMBL" id="LABZ01000042">
    <property type="protein sequence ID" value="KMO43625.1"/>
    <property type="molecule type" value="Genomic_DNA"/>
</dbReference>
<keyword evidence="3" id="KW-1185">Reference proteome</keyword>
<sequence>MADSSRPAPVRVDDADGAERLVAETLGIMRDLEALLGRESDHVRVGRLAEGLAEAPQKTALAGVYLQGLQAVKANAVALARFAPESIAVLREAHGRFAEVVAANQAVLATARSVSESLLRNLSAELTRNAEPKGYGSGGYGSRPAPSPYGHRRSAPLVLSRSL</sequence>
<evidence type="ECO:0000313" key="3">
    <source>
        <dbReference type="Proteomes" id="UP000036449"/>
    </source>
</evidence>
<protein>
    <recommendedName>
        <fullName evidence="4">Flagellar basal-body protein FlbY</fullName>
    </recommendedName>
</protein>